<comment type="caution">
    <text evidence="3">The sequence shown here is derived from an EMBL/GenBank/DDBJ whole genome shotgun (WGS) entry which is preliminary data.</text>
</comment>
<feature type="transmembrane region" description="Helical" evidence="1">
    <location>
        <begin position="272"/>
        <end position="290"/>
    </location>
</feature>
<dbReference type="InterPro" id="IPR045340">
    <property type="entry name" value="DUF6533"/>
</dbReference>
<keyword evidence="1" id="KW-1133">Transmembrane helix</keyword>
<feature type="transmembrane region" description="Helical" evidence="1">
    <location>
        <begin position="227"/>
        <end position="251"/>
    </location>
</feature>
<dbReference type="Pfam" id="PF20151">
    <property type="entry name" value="DUF6533"/>
    <property type="match status" value="1"/>
</dbReference>
<keyword evidence="1" id="KW-0812">Transmembrane</keyword>
<dbReference type="EMBL" id="CAVNYO010000478">
    <property type="protein sequence ID" value="CAK5283987.1"/>
    <property type="molecule type" value="Genomic_DNA"/>
</dbReference>
<reference evidence="3" key="1">
    <citation type="submission" date="2023-11" db="EMBL/GenBank/DDBJ databases">
        <authorList>
            <person name="De Vega J J."/>
            <person name="De Vega J J."/>
        </authorList>
    </citation>
    <scope>NUCLEOTIDE SEQUENCE</scope>
</reference>
<accession>A0AAD2HY44</accession>
<evidence type="ECO:0000256" key="1">
    <source>
        <dbReference type="SAM" id="Phobius"/>
    </source>
</evidence>
<evidence type="ECO:0000259" key="2">
    <source>
        <dbReference type="Pfam" id="PF20151"/>
    </source>
</evidence>
<protein>
    <recommendedName>
        <fullName evidence="2">DUF6533 domain-containing protein</fullName>
    </recommendedName>
</protein>
<proteinExistence type="predicted"/>
<name>A0AAD2HY44_9AGAR</name>
<gene>
    <name evidence="3" type="ORF">MYCIT1_LOCUS36936</name>
</gene>
<evidence type="ECO:0000313" key="3">
    <source>
        <dbReference type="EMBL" id="CAK5283987.1"/>
    </source>
</evidence>
<evidence type="ECO:0000313" key="4">
    <source>
        <dbReference type="Proteomes" id="UP001295794"/>
    </source>
</evidence>
<organism evidence="3 4">
    <name type="scientific">Mycena citricolor</name>
    <dbReference type="NCBI Taxonomy" id="2018698"/>
    <lineage>
        <taxon>Eukaryota</taxon>
        <taxon>Fungi</taxon>
        <taxon>Dikarya</taxon>
        <taxon>Basidiomycota</taxon>
        <taxon>Agaricomycotina</taxon>
        <taxon>Agaricomycetes</taxon>
        <taxon>Agaricomycetidae</taxon>
        <taxon>Agaricales</taxon>
        <taxon>Marasmiineae</taxon>
        <taxon>Mycenaceae</taxon>
        <taxon>Mycena</taxon>
    </lineage>
</organism>
<dbReference type="AlphaFoldDB" id="A0AAD2HY44"/>
<feature type="transmembrane region" description="Helical" evidence="1">
    <location>
        <begin position="147"/>
        <end position="168"/>
    </location>
</feature>
<feature type="domain" description="DUF6533" evidence="2">
    <location>
        <begin position="56"/>
        <end position="101"/>
    </location>
</feature>
<dbReference type="Proteomes" id="UP001295794">
    <property type="component" value="Unassembled WGS sequence"/>
</dbReference>
<sequence>MIIFPPDELHEIPRCALGYNWGASSGEFLPPLLPSMSTALEVSEAELVATILLLRYISVFSLAVLLYDHILTFSEEVRSIWQNRITSWPSKAAFWVNRYMTEVVMISSISVFSGDSGSRLNDTVSHRALDDGPRPDTISATQRCQSFLWFFGATMMIFAIASHAVIIIRMHSLWDDRRIVALLLVGTFFVFISTTAATGINCVLILQETFKASPIFKMCLLTSSTRWLPATFGIQSGLDIVIMVFMVYSALERPHRTNSEVIVSLQTDGVRYLVVLFILRTLYLVSSLAWNPGQCVATVLACWSLNSVITTRLHMRLDALQLPGEGDQNGLLLDDIVSPNTPANSSWWGV</sequence>
<keyword evidence="1" id="KW-0472">Membrane</keyword>
<feature type="transmembrane region" description="Helical" evidence="1">
    <location>
        <begin position="180"/>
        <end position="207"/>
    </location>
</feature>
<keyword evidence="4" id="KW-1185">Reference proteome</keyword>